<dbReference type="InterPro" id="IPR051207">
    <property type="entry name" value="ComplexI_NDUFA9_subunit"/>
</dbReference>
<organism evidence="2 3">
    <name type="scientific">Nocardioides exalbidus</name>
    <dbReference type="NCBI Taxonomy" id="402596"/>
    <lineage>
        <taxon>Bacteria</taxon>
        <taxon>Bacillati</taxon>
        <taxon>Actinomycetota</taxon>
        <taxon>Actinomycetes</taxon>
        <taxon>Propionibacteriales</taxon>
        <taxon>Nocardioidaceae</taxon>
        <taxon>Nocardioides</taxon>
    </lineage>
</organism>
<evidence type="ECO:0000313" key="3">
    <source>
        <dbReference type="Proteomes" id="UP000198742"/>
    </source>
</evidence>
<dbReference type="Gene3D" id="3.40.50.720">
    <property type="entry name" value="NAD(P)-binding Rossmann-like Domain"/>
    <property type="match status" value="1"/>
</dbReference>
<dbReference type="Pfam" id="PF13460">
    <property type="entry name" value="NAD_binding_10"/>
    <property type="match status" value="1"/>
</dbReference>
<dbReference type="InterPro" id="IPR016040">
    <property type="entry name" value="NAD(P)-bd_dom"/>
</dbReference>
<gene>
    <name evidence="2" type="ORF">SAMN04489844_3782</name>
</gene>
<sequence length="250" mass="26712">MRVAVVGGAGFVGTRVCKRLEARGHEAVVVDLTTGANTITGEGLDEALLGAEAVIDVTNSPSMEADAAATFFTTSATNILQAEKSLGIKHHVLLSIVGAERVPQSGYLRAKAAQEAVVAESGVPYCTVRSTQFFPFIGQLVESHRAGSTVRVPRTRFQPVDVDDAADYLVDMATHAPMNRPTEIAGPEQGWFEDYVRRHLAGRGDAAEVVVDSDAPFFDSPVGEHDLIPHDSDMRGATTYTDWAASDSRV</sequence>
<accession>A0A1H4YB42</accession>
<dbReference type="EMBL" id="FNRT01000002">
    <property type="protein sequence ID" value="SED15057.1"/>
    <property type="molecule type" value="Genomic_DNA"/>
</dbReference>
<reference evidence="3" key="1">
    <citation type="submission" date="2016-10" db="EMBL/GenBank/DDBJ databases">
        <authorList>
            <person name="Varghese N."/>
            <person name="Submissions S."/>
        </authorList>
    </citation>
    <scope>NUCLEOTIDE SEQUENCE [LARGE SCALE GENOMIC DNA]</scope>
    <source>
        <strain evidence="3">DSM 22017</strain>
    </source>
</reference>
<dbReference type="PANTHER" id="PTHR12126">
    <property type="entry name" value="NADH-UBIQUINONE OXIDOREDUCTASE 39 KDA SUBUNIT-RELATED"/>
    <property type="match status" value="1"/>
</dbReference>
<evidence type="ECO:0000259" key="1">
    <source>
        <dbReference type="Pfam" id="PF13460"/>
    </source>
</evidence>
<feature type="domain" description="NAD(P)-binding" evidence="1">
    <location>
        <begin position="7"/>
        <end position="133"/>
    </location>
</feature>
<protein>
    <submittedName>
        <fullName evidence="2">Uncharacterized conserved protein YbjT, contains NAD(P)-binding and DUF2867 domains</fullName>
    </submittedName>
</protein>
<dbReference type="OrthoDB" id="9771302at2"/>
<dbReference type="GO" id="GO:0044877">
    <property type="term" value="F:protein-containing complex binding"/>
    <property type="evidence" value="ECO:0007669"/>
    <property type="project" value="TreeGrafter"/>
</dbReference>
<dbReference type="Proteomes" id="UP000198742">
    <property type="component" value="Unassembled WGS sequence"/>
</dbReference>
<dbReference type="SUPFAM" id="SSF51735">
    <property type="entry name" value="NAD(P)-binding Rossmann-fold domains"/>
    <property type="match status" value="1"/>
</dbReference>
<dbReference type="InterPro" id="IPR036291">
    <property type="entry name" value="NAD(P)-bd_dom_sf"/>
</dbReference>
<name>A0A1H4YB42_9ACTN</name>
<dbReference type="RefSeq" id="WP_090971063.1">
    <property type="nucleotide sequence ID" value="NZ_FNRT01000002.1"/>
</dbReference>
<dbReference type="AlphaFoldDB" id="A0A1H4YB42"/>
<dbReference type="PANTHER" id="PTHR12126:SF11">
    <property type="entry name" value="NADH DEHYDROGENASE [UBIQUINONE] 1 ALPHA SUBCOMPLEX SUBUNIT 9, MITOCHONDRIAL"/>
    <property type="match status" value="1"/>
</dbReference>
<dbReference type="STRING" id="402596.SAMN04489844_3782"/>
<proteinExistence type="predicted"/>
<evidence type="ECO:0000313" key="2">
    <source>
        <dbReference type="EMBL" id="SED15057.1"/>
    </source>
</evidence>
<keyword evidence="3" id="KW-1185">Reference proteome</keyword>